<dbReference type="Proteomes" id="UP000248688">
    <property type="component" value="Chromosome"/>
</dbReference>
<dbReference type="RefSeq" id="WP_112782440.1">
    <property type="nucleotide sequence ID" value="NZ_CP030041.1"/>
</dbReference>
<evidence type="ECO:0000256" key="1">
    <source>
        <dbReference type="SAM" id="MobiDB-lite"/>
    </source>
</evidence>
<evidence type="ECO:0000313" key="2">
    <source>
        <dbReference type="EMBL" id="AWW29020.1"/>
    </source>
</evidence>
<organism evidence="2 3">
    <name type="scientific">Echinicola strongylocentroti</name>
    <dbReference type="NCBI Taxonomy" id="1795355"/>
    <lineage>
        <taxon>Bacteria</taxon>
        <taxon>Pseudomonadati</taxon>
        <taxon>Bacteroidota</taxon>
        <taxon>Cytophagia</taxon>
        <taxon>Cytophagales</taxon>
        <taxon>Cyclobacteriaceae</taxon>
        <taxon>Echinicola</taxon>
    </lineage>
</organism>
<dbReference type="EMBL" id="CP030041">
    <property type="protein sequence ID" value="AWW29020.1"/>
    <property type="molecule type" value="Genomic_DNA"/>
</dbReference>
<keyword evidence="3" id="KW-1185">Reference proteome</keyword>
<dbReference type="KEGG" id="est:DN752_02080"/>
<gene>
    <name evidence="2" type="ORF">DN752_02080</name>
</gene>
<feature type="region of interest" description="Disordered" evidence="1">
    <location>
        <begin position="1"/>
        <end position="23"/>
    </location>
</feature>
<protein>
    <submittedName>
        <fullName evidence="2">Uncharacterized protein</fullName>
    </submittedName>
</protein>
<sequence length="110" mass="12650">MGYCSKSALSSAPDSKIQHSNVQQKRYQRQQAFETERFLSVTKWHLSETERFRSVAKRPLSESERSLSVAERFRSITERFLIVAEWFLSVAKRFLSVAEGPTSSATIPLH</sequence>
<proteinExistence type="predicted"/>
<accession>A0A2Z4IDV1</accession>
<reference evidence="2 3" key="1">
    <citation type="submission" date="2018-06" db="EMBL/GenBank/DDBJ databases">
        <title>Echinicola strongylocentroti sp. nov., isolated from a sea urchin Strongylocentrotus intermedius.</title>
        <authorList>
            <person name="Bae S.S."/>
        </authorList>
    </citation>
    <scope>NUCLEOTIDE SEQUENCE [LARGE SCALE GENOMIC DNA]</scope>
    <source>
        <strain evidence="2 3">MEBiC08714</strain>
    </source>
</reference>
<name>A0A2Z4IDV1_9BACT</name>
<evidence type="ECO:0000313" key="3">
    <source>
        <dbReference type="Proteomes" id="UP000248688"/>
    </source>
</evidence>
<feature type="compositionally biased region" description="Polar residues" evidence="1">
    <location>
        <begin position="7"/>
        <end position="23"/>
    </location>
</feature>
<dbReference type="AlphaFoldDB" id="A0A2Z4IDV1"/>